<feature type="non-terminal residue" evidence="2">
    <location>
        <position position="1"/>
    </location>
</feature>
<dbReference type="Proteomes" id="UP001221757">
    <property type="component" value="Unassembled WGS sequence"/>
</dbReference>
<evidence type="ECO:0000313" key="3">
    <source>
        <dbReference type="Proteomes" id="UP001221757"/>
    </source>
</evidence>
<feature type="compositionally biased region" description="Gly residues" evidence="1">
    <location>
        <begin position="91"/>
        <end position="114"/>
    </location>
</feature>
<reference evidence="2" key="1">
    <citation type="submission" date="2023-03" db="EMBL/GenBank/DDBJ databases">
        <title>Massive genome expansion in bonnet fungi (Mycena s.s.) driven by repeated elements and novel gene families across ecological guilds.</title>
        <authorList>
            <consortium name="Lawrence Berkeley National Laboratory"/>
            <person name="Harder C.B."/>
            <person name="Miyauchi S."/>
            <person name="Viragh M."/>
            <person name="Kuo A."/>
            <person name="Thoen E."/>
            <person name="Andreopoulos B."/>
            <person name="Lu D."/>
            <person name="Skrede I."/>
            <person name="Drula E."/>
            <person name="Henrissat B."/>
            <person name="Morin E."/>
            <person name="Kohler A."/>
            <person name="Barry K."/>
            <person name="LaButti K."/>
            <person name="Morin E."/>
            <person name="Salamov A."/>
            <person name="Lipzen A."/>
            <person name="Mereny Z."/>
            <person name="Hegedus B."/>
            <person name="Baldrian P."/>
            <person name="Stursova M."/>
            <person name="Weitz H."/>
            <person name="Taylor A."/>
            <person name="Grigoriev I.V."/>
            <person name="Nagy L.G."/>
            <person name="Martin F."/>
            <person name="Kauserud H."/>
        </authorList>
    </citation>
    <scope>NUCLEOTIDE SEQUENCE</scope>
    <source>
        <strain evidence="2">CBHHK067</strain>
    </source>
</reference>
<dbReference type="AlphaFoldDB" id="A0AAD7DBC8"/>
<feature type="compositionally biased region" description="Polar residues" evidence="1">
    <location>
        <begin position="75"/>
        <end position="84"/>
    </location>
</feature>
<name>A0AAD7DBC8_MYCRO</name>
<keyword evidence="3" id="KW-1185">Reference proteome</keyword>
<organism evidence="2 3">
    <name type="scientific">Mycena rosella</name>
    <name type="common">Pink bonnet</name>
    <name type="synonym">Agaricus rosellus</name>
    <dbReference type="NCBI Taxonomy" id="1033263"/>
    <lineage>
        <taxon>Eukaryota</taxon>
        <taxon>Fungi</taxon>
        <taxon>Dikarya</taxon>
        <taxon>Basidiomycota</taxon>
        <taxon>Agaricomycotina</taxon>
        <taxon>Agaricomycetes</taxon>
        <taxon>Agaricomycetidae</taxon>
        <taxon>Agaricales</taxon>
        <taxon>Marasmiineae</taxon>
        <taxon>Mycenaceae</taxon>
        <taxon>Mycena</taxon>
    </lineage>
</organism>
<comment type="caution">
    <text evidence="2">The sequence shown here is derived from an EMBL/GenBank/DDBJ whole genome shotgun (WGS) entry which is preliminary data.</text>
</comment>
<gene>
    <name evidence="2" type="ORF">B0H17DRAFT_1070359</name>
</gene>
<accession>A0AAD7DBC8</accession>
<evidence type="ECO:0000313" key="2">
    <source>
        <dbReference type="EMBL" id="KAJ7687234.1"/>
    </source>
</evidence>
<sequence>MEGQYDPGSYAAYGAAGVGAAGAYEMTGYHGHGAHAQPQQGVVGEWHPGQQQQEWGAPQGGYVYPGEEHSGYPPTATTTNSSGSDVLGRSKSGGGVKEPGGRIPGGGGAGRERV</sequence>
<protein>
    <submittedName>
        <fullName evidence="2">Uncharacterized protein</fullName>
    </submittedName>
</protein>
<feature type="region of interest" description="Disordered" evidence="1">
    <location>
        <begin position="28"/>
        <end position="114"/>
    </location>
</feature>
<dbReference type="EMBL" id="JARKIE010000089">
    <property type="protein sequence ID" value="KAJ7687234.1"/>
    <property type="molecule type" value="Genomic_DNA"/>
</dbReference>
<proteinExistence type="predicted"/>
<evidence type="ECO:0000256" key="1">
    <source>
        <dbReference type="SAM" id="MobiDB-lite"/>
    </source>
</evidence>